<organism evidence="2 3">
    <name type="scientific">Microbacterium caowuchunii</name>
    <dbReference type="NCBI Taxonomy" id="2614638"/>
    <lineage>
        <taxon>Bacteria</taxon>
        <taxon>Bacillati</taxon>
        <taxon>Actinomycetota</taxon>
        <taxon>Actinomycetes</taxon>
        <taxon>Micrococcales</taxon>
        <taxon>Microbacteriaceae</taxon>
        <taxon>Microbacterium</taxon>
    </lineage>
</organism>
<protein>
    <recommendedName>
        <fullName evidence="1">DNA polymerase III beta sliding clamp central domain-containing protein</fullName>
    </recommendedName>
</protein>
<proteinExistence type="predicted"/>
<dbReference type="InterPro" id="IPR046938">
    <property type="entry name" value="DNA_clamp_sf"/>
</dbReference>
<evidence type="ECO:0000313" key="3">
    <source>
        <dbReference type="Proteomes" id="UP000326838"/>
    </source>
</evidence>
<dbReference type="GO" id="GO:0006260">
    <property type="term" value="P:DNA replication"/>
    <property type="evidence" value="ECO:0007669"/>
    <property type="project" value="InterPro"/>
</dbReference>
<dbReference type="GO" id="GO:0009360">
    <property type="term" value="C:DNA polymerase III complex"/>
    <property type="evidence" value="ECO:0007669"/>
    <property type="project" value="InterPro"/>
</dbReference>
<evidence type="ECO:0000259" key="1">
    <source>
        <dbReference type="Pfam" id="PF02767"/>
    </source>
</evidence>
<dbReference type="GO" id="GO:0008408">
    <property type="term" value="F:3'-5' exonuclease activity"/>
    <property type="evidence" value="ECO:0007669"/>
    <property type="project" value="InterPro"/>
</dbReference>
<dbReference type="Gene3D" id="3.10.150.10">
    <property type="entry name" value="DNA Polymerase III, subunit A, domain 2"/>
    <property type="match status" value="1"/>
</dbReference>
<dbReference type="SUPFAM" id="SSF55979">
    <property type="entry name" value="DNA clamp"/>
    <property type="match status" value="1"/>
</dbReference>
<evidence type="ECO:0000313" key="2">
    <source>
        <dbReference type="EMBL" id="KAA9133733.1"/>
    </source>
</evidence>
<accession>A0A5N0TF11</accession>
<dbReference type="AlphaFoldDB" id="A0A5N0TF11"/>
<dbReference type="Pfam" id="PF02767">
    <property type="entry name" value="DNA_pol3_beta_2"/>
    <property type="match status" value="1"/>
</dbReference>
<dbReference type="GO" id="GO:0003887">
    <property type="term" value="F:DNA-directed DNA polymerase activity"/>
    <property type="evidence" value="ECO:0007669"/>
    <property type="project" value="InterPro"/>
</dbReference>
<feature type="domain" description="DNA polymerase III beta sliding clamp central" evidence="1">
    <location>
        <begin position="17"/>
        <end position="76"/>
    </location>
</feature>
<keyword evidence="3" id="KW-1185">Reference proteome</keyword>
<dbReference type="InterPro" id="IPR022637">
    <property type="entry name" value="DNA_polIII_beta_cen"/>
</dbReference>
<gene>
    <name evidence="2" type="ORF">F6B40_08245</name>
</gene>
<name>A0A5N0TF11_9MICO</name>
<comment type="caution">
    <text evidence="2">The sequence shown here is derived from an EMBL/GenBank/DDBJ whole genome shotgun (WGS) entry which is preliminary data.</text>
</comment>
<sequence length="219" mass="23913">MKSLMVTIDAMLWAARAVLPAVSKDDVTPVLTAAEWSVKGDVAVLTATDRYRVHQVTVPVSEASEGEFLMPRVQLDWIRRNANAYRSPLARVRVSWSEPEEGAPVASVLGSGVIRAEVVFGTDELAMQRRPVKGVFPPVARLFPEGAAEAGEMAEVYGMNPDFLADLRGLRKGRHEPLRFYSPRLRDGQRLAHPMLVTNADGSARALIQPNLLLDGAAS</sequence>
<dbReference type="EMBL" id="VYUY01000009">
    <property type="protein sequence ID" value="KAA9133733.1"/>
    <property type="molecule type" value="Genomic_DNA"/>
</dbReference>
<dbReference type="RefSeq" id="WP_150893041.1">
    <property type="nucleotide sequence ID" value="NZ_VYUY01000009.1"/>
</dbReference>
<reference evidence="3" key="1">
    <citation type="submission" date="2019-09" db="EMBL/GenBank/DDBJ databases">
        <title>Mumia zhuanghuii sp. nov. isolated from the intestinal contents of plateau pika (Ochotona curzoniae) in the Qinghai-Tibet plateau of China.</title>
        <authorList>
            <person name="Tian Z."/>
        </authorList>
    </citation>
    <scope>NUCLEOTIDE SEQUENCE [LARGE SCALE GENOMIC DNA]</scope>
    <source>
        <strain evidence="3">L-033</strain>
    </source>
</reference>
<dbReference type="Proteomes" id="UP000326838">
    <property type="component" value="Unassembled WGS sequence"/>
</dbReference>